<dbReference type="EMBL" id="CADCWF010000141">
    <property type="protein sequence ID" value="CAA9556853.1"/>
    <property type="molecule type" value="Genomic_DNA"/>
</dbReference>
<gene>
    <name evidence="1" type="ORF">AVDCRST_MAG59-2222</name>
</gene>
<organism evidence="1">
    <name type="scientific">uncultured Thermomicrobiales bacterium</name>
    <dbReference type="NCBI Taxonomy" id="1645740"/>
    <lineage>
        <taxon>Bacteria</taxon>
        <taxon>Pseudomonadati</taxon>
        <taxon>Thermomicrobiota</taxon>
        <taxon>Thermomicrobia</taxon>
        <taxon>Thermomicrobiales</taxon>
        <taxon>environmental samples</taxon>
    </lineage>
</organism>
<reference evidence="1" key="1">
    <citation type="submission" date="2020-02" db="EMBL/GenBank/DDBJ databases">
        <authorList>
            <person name="Meier V. D."/>
        </authorList>
    </citation>
    <scope>NUCLEOTIDE SEQUENCE</scope>
    <source>
        <strain evidence="1">AVDCRST_MAG59</strain>
    </source>
</reference>
<dbReference type="InterPro" id="IPR018735">
    <property type="entry name" value="DUF2277"/>
</dbReference>
<accession>A0A6J4USP5</accession>
<protein>
    <submittedName>
        <fullName evidence="1">Bsl6676 protein</fullName>
    </submittedName>
</protein>
<name>A0A6J4USP5_9BACT</name>
<sequence length="89" mass="9740">MCRNIRTLFNFEPTATDDEIRAASLQFVRKISGFDAPSRVNEAAFAAAVDEIAGSASRLLAALESTAAPKNREVEAARAKERAVRRFAR</sequence>
<dbReference type="AlphaFoldDB" id="A0A6J4USP5"/>
<proteinExistence type="predicted"/>
<evidence type="ECO:0000313" key="1">
    <source>
        <dbReference type="EMBL" id="CAA9556853.1"/>
    </source>
</evidence>
<dbReference type="Pfam" id="PF10041">
    <property type="entry name" value="DUF2277"/>
    <property type="match status" value="1"/>
</dbReference>